<dbReference type="InterPro" id="IPR053139">
    <property type="entry name" value="Surface_bspA-like"/>
</dbReference>
<dbReference type="InterPro" id="IPR032675">
    <property type="entry name" value="LRR_dom_sf"/>
</dbReference>
<dbReference type="Pfam" id="PF13306">
    <property type="entry name" value="LRR_5"/>
    <property type="match status" value="3"/>
</dbReference>
<sequence>MRILRDVLGAIITTIIVFFSMSVCAMADEYESGDYKYEINPDGNTATITQYMAENEIVEIPAYIDNYKVTIIGEGAFFGKLITKVSVPDTVEKISSSAFRSCSMEDIQLPDSLKIIEDNAFEQCVYLKKIYIPSGVEEIRSEAFYHCESLNEIYISSGVKEIGSYAFCGCGNINSIVVDEANTYFDSREECNALIETSSNSILRGCINTVIPKSVTCIGVCAFDHCNNLSSVEIPSNIVKIDSEAFYNCPDLKKVVIPENVVEMGAGVFSHCEALTSVELSKNIKELPKELFFLCTSLEYIELPSGLISIGTRTFRECTGLKNIYIPQSVKYIGDGAFEGCSSLSFVKLPNNIETIDSCAFAACTNLKNITIPEHVKKLGMSAFAYSALTSVVIPSGIEILQSDIFSNCVDLKKIEILEGCSEISEGMFNGCISLMDVQLPDGIKYIGEKAFAECKNLSSILIPNSAIIIEPDVFSQHNNMFEIKCYDGSVAYKYAVNNSIKYTIIEAPLLDISQAEISGIKNKNYDGISQKQDSISVKLNDVQLLEGTDYILSYENNIYPGEAKVIISGIEKYCGSIEKTFLIIKQIVNIGTNSNISISNIPSSVTYSGSQITFPNLKVTISDTVLEEKKDYIVTYTGNINVGNMNIIITGIGDYTGSITRKVSIKQREISEKSSSVTVAGIPKTEVYTGKAHTYSKIVVRYNNAMLSLGKDYDVRYYNNRNVGIAKVVVLGKGNYTGSITKTFIIKIPVGKVYVSGGLKYKVMSFGSDGKGNVALIGSVDKKINKKFTVLNVKKYVNIGDAKMNVVAIGDNAFKGYIYLKKLIVGSNVKSIGKNAFYGCKSLSNVAIGKNTRRIGDNCFSKCSNLRKMDIYSTYLTKTSVRKCAFKGIYSKALIKVPARCLKSYKSLMVLRGISKKAKITSR</sequence>
<evidence type="ECO:0000313" key="1">
    <source>
        <dbReference type="EMBL" id="MEQ2592935.1"/>
    </source>
</evidence>
<name>A0ABV1I9Q3_9FIRM</name>
<protein>
    <submittedName>
        <fullName evidence="1">Leucine-rich repeat domain-containing protein</fullName>
    </submittedName>
</protein>
<accession>A0ABV1I9Q3</accession>
<dbReference type="PANTHER" id="PTHR45661">
    <property type="entry name" value="SURFACE ANTIGEN"/>
    <property type="match status" value="1"/>
</dbReference>
<keyword evidence="2" id="KW-1185">Reference proteome</keyword>
<dbReference type="EMBL" id="JBBNGJ010000005">
    <property type="protein sequence ID" value="MEQ2592935.1"/>
    <property type="molecule type" value="Genomic_DNA"/>
</dbReference>
<organism evidence="1 2">
    <name type="scientific">Coprococcus aceti</name>
    <dbReference type="NCBI Taxonomy" id="2981786"/>
    <lineage>
        <taxon>Bacteria</taxon>
        <taxon>Bacillati</taxon>
        <taxon>Bacillota</taxon>
        <taxon>Clostridia</taxon>
        <taxon>Lachnospirales</taxon>
        <taxon>Lachnospiraceae</taxon>
        <taxon>Coprococcus</taxon>
    </lineage>
</organism>
<gene>
    <name evidence="1" type="ORF">AAAU18_08460</name>
</gene>
<reference evidence="1 2" key="1">
    <citation type="submission" date="2024-04" db="EMBL/GenBank/DDBJ databases">
        <title>Human intestinal bacterial collection.</title>
        <authorList>
            <person name="Pauvert C."/>
            <person name="Hitch T.C.A."/>
            <person name="Clavel T."/>
        </authorList>
    </citation>
    <scope>NUCLEOTIDE SEQUENCE [LARGE SCALE GENOMIC DNA]</scope>
    <source>
        <strain evidence="1 2">CLA-AA-H181</strain>
    </source>
</reference>
<evidence type="ECO:0000313" key="2">
    <source>
        <dbReference type="Proteomes" id="UP001494672"/>
    </source>
</evidence>
<dbReference type="RefSeq" id="WP_055146851.1">
    <property type="nucleotide sequence ID" value="NZ_JBBNGJ010000005.1"/>
</dbReference>
<dbReference type="SUPFAM" id="SSF52058">
    <property type="entry name" value="L domain-like"/>
    <property type="match status" value="3"/>
</dbReference>
<proteinExistence type="predicted"/>
<dbReference type="Proteomes" id="UP001494672">
    <property type="component" value="Unassembled WGS sequence"/>
</dbReference>
<comment type="caution">
    <text evidence="1">The sequence shown here is derived from an EMBL/GenBank/DDBJ whole genome shotgun (WGS) entry which is preliminary data.</text>
</comment>
<dbReference type="InterPro" id="IPR026906">
    <property type="entry name" value="LRR_5"/>
</dbReference>
<dbReference type="PANTHER" id="PTHR45661:SF3">
    <property type="entry name" value="IG-LIKE DOMAIN-CONTAINING PROTEIN"/>
    <property type="match status" value="1"/>
</dbReference>
<dbReference type="Gene3D" id="3.80.10.10">
    <property type="entry name" value="Ribonuclease Inhibitor"/>
    <property type="match status" value="4"/>
</dbReference>